<name>A0A450V3S8_9GAMM</name>
<proteinExistence type="predicted"/>
<dbReference type="EMBL" id="CAADFH010000099">
    <property type="protein sequence ID" value="VFJ99447.1"/>
    <property type="molecule type" value="Genomic_DNA"/>
</dbReference>
<organism evidence="2">
    <name type="scientific">Candidatus Kentrum sp. LFY</name>
    <dbReference type="NCBI Taxonomy" id="2126342"/>
    <lineage>
        <taxon>Bacteria</taxon>
        <taxon>Pseudomonadati</taxon>
        <taxon>Pseudomonadota</taxon>
        <taxon>Gammaproteobacteria</taxon>
        <taxon>Candidatus Kentrum</taxon>
    </lineage>
</organism>
<reference evidence="2" key="1">
    <citation type="submission" date="2019-02" db="EMBL/GenBank/DDBJ databases">
        <authorList>
            <person name="Gruber-Vodicka R. H."/>
            <person name="Seah K. B. B."/>
        </authorList>
    </citation>
    <scope>NUCLEOTIDE SEQUENCE</scope>
    <source>
        <strain evidence="2">BECK_M6</strain>
    </source>
</reference>
<evidence type="ECO:0000313" key="2">
    <source>
        <dbReference type="EMBL" id="VFJ99447.1"/>
    </source>
</evidence>
<protein>
    <submittedName>
        <fullName evidence="2">Uncharacterized protein</fullName>
    </submittedName>
</protein>
<gene>
    <name evidence="2" type="ORF">BECKLFY1418A_GA0070994_10995</name>
</gene>
<accession>A0A450V3S8</accession>
<dbReference type="AlphaFoldDB" id="A0A450V3S8"/>
<feature type="region of interest" description="Disordered" evidence="1">
    <location>
        <begin position="26"/>
        <end position="58"/>
    </location>
</feature>
<evidence type="ECO:0000256" key="1">
    <source>
        <dbReference type="SAM" id="MobiDB-lite"/>
    </source>
</evidence>
<sequence>MGSGAARLGNPPQAWPFRYLLSRKKARRNRNRQPHHGEVRVSFGIADPDSGPMFSLLH</sequence>